<proteinExistence type="predicted"/>
<protein>
    <submittedName>
        <fullName evidence="2">Uncharacterized protein</fullName>
    </submittedName>
</protein>
<evidence type="ECO:0000313" key="3">
    <source>
        <dbReference type="Proteomes" id="UP001152622"/>
    </source>
</evidence>
<dbReference type="OrthoDB" id="8963587at2759"/>
<keyword evidence="3" id="KW-1185">Reference proteome</keyword>
<accession>A0A9Q1EIF1</accession>
<evidence type="ECO:0000256" key="1">
    <source>
        <dbReference type="SAM" id="MobiDB-lite"/>
    </source>
</evidence>
<comment type="caution">
    <text evidence="2">The sequence shown here is derived from an EMBL/GenBank/DDBJ whole genome shotgun (WGS) entry which is preliminary data.</text>
</comment>
<feature type="compositionally biased region" description="Low complexity" evidence="1">
    <location>
        <begin position="112"/>
        <end position="130"/>
    </location>
</feature>
<reference evidence="2" key="1">
    <citation type="journal article" date="2023" name="Science">
        <title>Genome structures resolve the early diversification of teleost fishes.</title>
        <authorList>
            <person name="Parey E."/>
            <person name="Louis A."/>
            <person name="Montfort J."/>
            <person name="Bouchez O."/>
            <person name="Roques C."/>
            <person name="Iampietro C."/>
            <person name="Lluch J."/>
            <person name="Castinel A."/>
            <person name="Donnadieu C."/>
            <person name="Desvignes T."/>
            <person name="Floi Bucao C."/>
            <person name="Jouanno E."/>
            <person name="Wen M."/>
            <person name="Mejri S."/>
            <person name="Dirks R."/>
            <person name="Jansen H."/>
            <person name="Henkel C."/>
            <person name="Chen W.J."/>
            <person name="Zahm M."/>
            <person name="Cabau C."/>
            <person name="Klopp C."/>
            <person name="Thompson A.W."/>
            <person name="Robinson-Rechavi M."/>
            <person name="Braasch I."/>
            <person name="Lecointre G."/>
            <person name="Bobe J."/>
            <person name="Postlethwait J.H."/>
            <person name="Berthelot C."/>
            <person name="Roest Crollius H."/>
            <person name="Guiguen Y."/>
        </authorList>
    </citation>
    <scope>NUCLEOTIDE SEQUENCE</scope>
    <source>
        <strain evidence="2">WJC10195</strain>
    </source>
</reference>
<feature type="region of interest" description="Disordered" evidence="1">
    <location>
        <begin position="101"/>
        <end position="134"/>
    </location>
</feature>
<organism evidence="2 3">
    <name type="scientific">Synaphobranchus kaupii</name>
    <name type="common">Kaup's arrowtooth eel</name>
    <dbReference type="NCBI Taxonomy" id="118154"/>
    <lineage>
        <taxon>Eukaryota</taxon>
        <taxon>Metazoa</taxon>
        <taxon>Chordata</taxon>
        <taxon>Craniata</taxon>
        <taxon>Vertebrata</taxon>
        <taxon>Euteleostomi</taxon>
        <taxon>Actinopterygii</taxon>
        <taxon>Neopterygii</taxon>
        <taxon>Teleostei</taxon>
        <taxon>Anguilliformes</taxon>
        <taxon>Synaphobranchidae</taxon>
        <taxon>Synaphobranchus</taxon>
    </lineage>
</organism>
<evidence type="ECO:0000313" key="2">
    <source>
        <dbReference type="EMBL" id="KAJ8339371.1"/>
    </source>
</evidence>
<dbReference type="EMBL" id="JAINUF010000017">
    <property type="protein sequence ID" value="KAJ8339371.1"/>
    <property type="molecule type" value="Genomic_DNA"/>
</dbReference>
<sequence>MMHDRANDVTVFDNAELRNTWETRANQYKAKTEFEDERRQKSALPQLFDQWHQRWSCRKGIPVAPEKKEWSDSWRLLNPEPHKEQESWSDKSTLKDSLNGLLHMEKPPTSEWSDSWKVPKSSSPSSQVNSENIPESEWGASWKFVNTQYNLEGVPWSQRDECDFPDTAQTKNKLTVLSRGDRSSNCFDDELQLCLTEWNESWKLLKTQSQEQHEARSK</sequence>
<name>A0A9Q1EIF1_SYNKA</name>
<dbReference type="AlphaFoldDB" id="A0A9Q1EIF1"/>
<dbReference type="Proteomes" id="UP001152622">
    <property type="component" value="Chromosome 17"/>
</dbReference>
<gene>
    <name evidence="2" type="ORF">SKAU_G00361570</name>
</gene>